<dbReference type="InterPro" id="IPR005467">
    <property type="entry name" value="His_kinase_dom"/>
</dbReference>
<dbReference type="Pfam" id="PF00512">
    <property type="entry name" value="HisKA"/>
    <property type="match status" value="1"/>
</dbReference>
<dbReference type="PANTHER" id="PTHR45436">
    <property type="entry name" value="SENSOR HISTIDINE KINASE YKOH"/>
    <property type="match status" value="1"/>
</dbReference>
<dbReference type="InterPro" id="IPR004358">
    <property type="entry name" value="Sig_transdc_His_kin-like_C"/>
</dbReference>
<keyword evidence="9" id="KW-0067">ATP-binding</keyword>
<keyword evidence="10" id="KW-1133">Transmembrane helix</keyword>
<feature type="domain" description="Histidine kinase" evidence="13">
    <location>
        <begin position="251"/>
        <end position="463"/>
    </location>
</feature>
<evidence type="ECO:0000259" key="13">
    <source>
        <dbReference type="PROSITE" id="PS50109"/>
    </source>
</evidence>
<reference evidence="14 15" key="1">
    <citation type="submission" date="2015-11" db="EMBL/GenBank/DDBJ databases">
        <title>Exploring the genomic traits of fungus-feeding bacterial genus Collimonas.</title>
        <authorList>
            <person name="Song C."/>
            <person name="Schmidt R."/>
            <person name="de Jager V."/>
            <person name="Krzyzanowska D."/>
            <person name="Jongedijk E."/>
            <person name="Cankar K."/>
            <person name="Beekwilder J."/>
            <person name="van Veen A."/>
            <person name="de Boer W."/>
            <person name="van Veen J.A."/>
            <person name="Garbeva P."/>
        </authorList>
    </citation>
    <scope>NUCLEOTIDE SEQUENCE [LARGE SCALE GENOMIC DNA]</scope>
    <source>
        <strain evidence="14 15">Ter6</strain>
    </source>
</reference>
<keyword evidence="5" id="KW-0808">Transferase</keyword>
<dbReference type="SMART" id="SM00388">
    <property type="entry name" value="HisKA"/>
    <property type="match status" value="1"/>
</dbReference>
<keyword evidence="4" id="KW-0597">Phosphoprotein</keyword>
<evidence type="ECO:0000256" key="3">
    <source>
        <dbReference type="ARBA" id="ARBA00012438"/>
    </source>
</evidence>
<dbReference type="OrthoDB" id="8583694at2"/>
<keyword evidence="12" id="KW-0472">Membrane</keyword>
<dbReference type="GO" id="GO:0005886">
    <property type="term" value="C:plasma membrane"/>
    <property type="evidence" value="ECO:0007669"/>
    <property type="project" value="TreeGrafter"/>
</dbReference>
<dbReference type="PROSITE" id="PS50109">
    <property type="entry name" value="HIS_KIN"/>
    <property type="match status" value="1"/>
</dbReference>
<evidence type="ECO:0000256" key="4">
    <source>
        <dbReference type="ARBA" id="ARBA00022553"/>
    </source>
</evidence>
<dbReference type="CDD" id="cd00075">
    <property type="entry name" value="HATPase"/>
    <property type="match status" value="1"/>
</dbReference>
<keyword evidence="8 14" id="KW-0418">Kinase</keyword>
<evidence type="ECO:0000313" key="14">
    <source>
        <dbReference type="EMBL" id="AMO96761.1"/>
    </source>
</evidence>
<evidence type="ECO:0000256" key="2">
    <source>
        <dbReference type="ARBA" id="ARBA00004141"/>
    </source>
</evidence>
<protein>
    <recommendedName>
        <fullName evidence="3">histidine kinase</fullName>
        <ecNumber evidence="3">2.7.13.3</ecNumber>
    </recommendedName>
</protein>
<dbReference type="GO" id="GO:0005524">
    <property type="term" value="F:ATP binding"/>
    <property type="evidence" value="ECO:0007669"/>
    <property type="project" value="UniProtKB-KW"/>
</dbReference>
<dbReference type="SUPFAM" id="SSF47384">
    <property type="entry name" value="Homodimeric domain of signal transducing histidine kinase"/>
    <property type="match status" value="1"/>
</dbReference>
<dbReference type="Gene3D" id="1.10.287.130">
    <property type="match status" value="1"/>
</dbReference>
<dbReference type="Pfam" id="PF02518">
    <property type="entry name" value="HATPase_c"/>
    <property type="match status" value="1"/>
</dbReference>
<dbReference type="CDD" id="cd00082">
    <property type="entry name" value="HisKA"/>
    <property type="match status" value="1"/>
</dbReference>
<dbReference type="Gene3D" id="3.30.565.10">
    <property type="entry name" value="Histidine kinase-like ATPase, C-terminal domain"/>
    <property type="match status" value="1"/>
</dbReference>
<evidence type="ECO:0000256" key="12">
    <source>
        <dbReference type="ARBA" id="ARBA00023136"/>
    </source>
</evidence>
<dbReference type="RefSeq" id="WP_082814873.1">
    <property type="nucleotide sequence ID" value="NZ_CP013232.1"/>
</dbReference>
<name>A0A127PH75_9BURK</name>
<comment type="subcellular location">
    <subcellularLocation>
        <location evidence="2">Membrane</location>
        <topology evidence="2">Multi-pass membrane protein</topology>
    </subcellularLocation>
</comment>
<dbReference type="EMBL" id="CP013232">
    <property type="protein sequence ID" value="AMO96761.1"/>
    <property type="molecule type" value="Genomic_DNA"/>
</dbReference>
<evidence type="ECO:0000313" key="15">
    <source>
        <dbReference type="Proteomes" id="UP000072421"/>
    </source>
</evidence>
<keyword evidence="6" id="KW-0812">Transmembrane</keyword>
<sequence length="464" mass="51780">MMRRWWSSLLRPTLVRRLLLAQMVLLTALWSLFIGYAMFETSRAPGPISLDRTYDAIFGVVENLADNPERQHKVLSLIDQAVREGYGVGGNTPNLSPSMQVRQGGKLLYQSEDTPSGIRNRRLGQPETVYVDGVRWRARTVQSPQSDTRVTMIVPGDGMEMLIDMNSRGYYSLPLLISLPFLLLPAWLSIRMALRPWSRVAREVATRGPQNLAPLEYKPKHLELSSMVDRINALLQRMSDSVERERNFIADAAHELRTPLAAMRVNVEALQSQAGNQRQQELLAGILSSNSRATRLVGQLLMLMRSDPTASIVLERLDLGILLQDRLAVLSSLAQLKQIELELMSESQCYIQGHRDSLVSLIDNLVENAIKYSPPGATVFVSLHSNLTQVVLSVADQGPGIAPALRERVFDRFFRNPDQTQSGSGLGLTIVKSVAQQHGAFIRLNAADDDQGLLVEVRFPWAPL</sequence>
<keyword evidence="7" id="KW-0547">Nucleotide-binding</keyword>
<evidence type="ECO:0000256" key="5">
    <source>
        <dbReference type="ARBA" id="ARBA00022679"/>
    </source>
</evidence>
<comment type="catalytic activity">
    <reaction evidence="1">
        <text>ATP + protein L-histidine = ADP + protein N-phospho-L-histidine.</text>
        <dbReference type="EC" id="2.7.13.3"/>
    </reaction>
</comment>
<dbReference type="InterPro" id="IPR003661">
    <property type="entry name" value="HisK_dim/P_dom"/>
</dbReference>
<dbReference type="InterPro" id="IPR036890">
    <property type="entry name" value="HATPase_C_sf"/>
</dbReference>
<dbReference type="SUPFAM" id="SSF55874">
    <property type="entry name" value="ATPase domain of HSP90 chaperone/DNA topoisomerase II/histidine kinase"/>
    <property type="match status" value="1"/>
</dbReference>
<dbReference type="PANTHER" id="PTHR45436:SF14">
    <property type="entry name" value="SENSOR PROTEIN QSEC"/>
    <property type="match status" value="1"/>
</dbReference>
<evidence type="ECO:0000256" key="9">
    <source>
        <dbReference type="ARBA" id="ARBA00022840"/>
    </source>
</evidence>
<evidence type="ECO:0000256" key="11">
    <source>
        <dbReference type="ARBA" id="ARBA00023012"/>
    </source>
</evidence>
<dbReference type="AlphaFoldDB" id="A0A127PH75"/>
<accession>A0A127PH75</accession>
<organism evidence="14">
    <name type="scientific">Collimonas fungivorans</name>
    <dbReference type="NCBI Taxonomy" id="158899"/>
    <lineage>
        <taxon>Bacteria</taxon>
        <taxon>Pseudomonadati</taxon>
        <taxon>Pseudomonadota</taxon>
        <taxon>Betaproteobacteria</taxon>
        <taxon>Burkholderiales</taxon>
        <taxon>Oxalobacteraceae</taxon>
        <taxon>Collimonas</taxon>
    </lineage>
</organism>
<evidence type="ECO:0000256" key="6">
    <source>
        <dbReference type="ARBA" id="ARBA00022692"/>
    </source>
</evidence>
<dbReference type="InterPro" id="IPR050428">
    <property type="entry name" value="TCS_sensor_his_kinase"/>
</dbReference>
<evidence type="ECO:0000256" key="8">
    <source>
        <dbReference type="ARBA" id="ARBA00022777"/>
    </source>
</evidence>
<dbReference type="PRINTS" id="PR00344">
    <property type="entry name" value="BCTRLSENSOR"/>
</dbReference>
<evidence type="ECO:0000256" key="7">
    <source>
        <dbReference type="ARBA" id="ARBA00022741"/>
    </source>
</evidence>
<evidence type="ECO:0000256" key="10">
    <source>
        <dbReference type="ARBA" id="ARBA00022989"/>
    </source>
</evidence>
<dbReference type="InterPro" id="IPR003594">
    <property type="entry name" value="HATPase_dom"/>
</dbReference>
<keyword evidence="11" id="KW-0902">Two-component regulatory system</keyword>
<dbReference type="InterPro" id="IPR036097">
    <property type="entry name" value="HisK_dim/P_sf"/>
</dbReference>
<dbReference type="SMART" id="SM00387">
    <property type="entry name" value="HATPase_c"/>
    <property type="match status" value="1"/>
</dbReference>
<evidence type="ECO:0000256" key="1">
    <source>
        <dbReference type="ARBA" id="ARBA00000085"/>
    </source>
</evidence>
<gene>
    <name evidence="14" type="ORF">CFter6_4154</name>
</gene>
<proteinExistence type="predicted"/>
<dbReference type="Proteomes" id="UP000072421">
    <property type="component" value="Chromosome"/>
</dbReference>
<dbReference type="GO" id="GO:0000155">
    <property type="term" value="F:phosphorelay sensor kinase activity"/>
    <property type="evidence" value="ECO:0007669"/>
    <property type="project" value="InterPro"/>
</dbReference>
<dbReference type="PATRIC" id="fig|158899.10.peg.4119"/>
<dbReference type="EC" id="2.7.13.3" evidence="3"/>